<dbReference type="AlphaFoldDB" id="A0A5D2H3G4"/>
<feature type="transmembrane region" description="Helical" evidence="7">
    <location>
        <begin position="185"/>
        <end position="204"/>
    </location>
</feature>
<dbReference type="InterPro" id="IPR018456">
    <property type="entry name" value="PTR2_symporter_CS"/>
</dbReference>
<feature type="transmembrane region" description="Helical" evidence="7">
    <location>
        <begin position="461"/>
        <end position="480"/>
    </location>
</feature>
<comment type="similarity">
    <text evidence="2 6">Belongs to the major facilitator superfamily. Proton-dependent oligopeptide transporter (POT/PTR) (TC 2.A.17) family.</text>
</comment>
<keyword evidence="5 7" id="KW-0472">Membrane</keyword>
<keyword evidence="4 7" id="KW-1133">Transmembrane helix</keyword>
<reference evidence="8 9" key="1">
    <citation type="submission" date="2019-06" db="EMBL/GenBank/DDBJ databases">
        <title>WGS assembly of Gossypium darwinii.</title>
        <authorList>
            <person name="Chen Z.J."/>
            <person name="Sreedasyam A."/>
            <person name="Ando A."/>
            <person name="Song Q."/>
            <person name="De L."/>
            <person name="Hulse-Kemp A."/>
            <person name="Ding M."/>
            <person name="Ye W."/>
            <person name="Kirkbride R."/>
            <person name="Jenkins J."/>
            <person name="Plott C."/>
            <person name="Lovell J."/>
            <person name="Lin Y.-M."/>
            <person name="Vaughn R."/>
            <person name="Liu B."/>
            <person name="Li W."/>
            <person name="Simpson S."/>
            <person name="Scheffler B."/>
            <person name="Saski C."/>
            <person name="Grover C."/>
            <person name="Hu G."/>
            <person name="Conover J."/>
            <person name="Carlson J."/>
            <person name="Shu S."/>
            <person name="Boston L."/>
            <person name="Williams M."/>
            <person name="Peterson D."/>
            <person name="Mcgee K."/>
            <person name="Jones D."/>
            <person name="Wendel J."/>
            <person name="Stelly D."/>
            <person name="Grimwood J."/>
            <person name="Schmutz J."/>
        </authorList>
    </citation>
    <scope>NUCLEOTIDE SEQUENCE [LARGE SCALE GENOMIC DNA]</scope>
    <source>
        <strain evidence="8">1808015.09</strain>
    </source>
</reference>
<name>A0A5D2H3G4_GOSDA</name>
<dbReference type="Pfam" id="PF00854">
    <property type="entry name" value="PTR2"/>
    <property type="match status" value="1"/>
</dbReference>
<feature type="transmembrane region" description="Helical" evidence="7">
    <location>
        <begin position="492"/>
        <end position="516"/>
    </location>
</feature>
<feature type="transmembrane region" description="Helical" evidence="7">
    <location>
        <begin position="536"/>
        <end position="557"/>
    </location>
</feature>
<evidence type="ECO:0000313" key="9">
    <source>
        <dbReference type="Proteomes" id="UP000323506"/>
    </source>
</evidence>
<feature type="transmembrane region" description="Helical" evidence="7">
    <location>
        <begin position="210"/>
        <end position="229"/>
    </location>
</feature>
<dbReference type="PANTHER" id="PTHR11654">
    <property type="entry name" value="OLIGOPEPTIDE TRANSPORTER-RELATED"/>
    <property type="match status" value="1"/>
</dbReference>
<dbReference type="Proteomes" id="UP000323506">
    <property type="component" value="Chromosome A03"/>
</dbReference>
<comment type="subcellular location">
    <subcellularLocation>
        <location evidence="1 6">Membrane</location>
        <topology evidence="1 6">Multi-pass membrane protein</topology>
    </subcellularLocation>
</comment>
<keyword evidence="6" id="KW-0813">Transport</keyword>
<gene>
    <name evidence="8" type="ORF">ES288_A03G065500v1</name>
</gene>
<feature type="transmembrane region" description="Helical" evidence="7">
    <location>
        <begin position="331"/>
        <end position="353"/>
    </location>
</feature>
<feature type="transmembrane region" description="Helical" evidence="7">
    <location>
        <begin position="411"/>
        <end position="431"/>
    </location>
</feature>
<dbReference type="GO" id="GO:0006857">
    <property type="term" value="P:oligopeptide transport"/>
    <property type="evidence" value="ECO:0007669"/>
    <property type="project" value="InterPro"/>
</dbReference>
<evidence type="ECO:0000256" key="1">
    <source>
        <dbReference type="ARBA" id="ARBA00004141"/>
    </source>
</evidence>
<dbReference type="EMBL" id="CM017690">
    <property type="protein sequence ID" value="TYH24116.1"/>
    <property type="molecule type" value="Genomic_DNA"/>
</dbReference>
<dbReference type="PROSITE" id="PS01023">
    <property type="entry name" value="PTR2_2"/>
    <property type="match status" value="1"/>
</dbReference>
<evidence type="ECO:0000256" key="4">
    <source>
        <dbReference type="ARBA" id="ARBA00022989"/>
    </source>
</evidence>
<protein>
    <submittedName>
        <fullName evidence="8">Uncharacterized protein</fullName>
    </submittedName>
</protein>
<dbReference type="GO" id="GO:0022857">
    <property type="term" value="F:transmembrane transporter activity"/>
    <property type="evidence" value="ECO:0007669"/>
    <property type="project" value="InterPro"/>
</dbReference>
<feature type="transmembrane region" description="Helical" evidence="7">
    <location>
        <begin position="373"/>
        <end position="390"/>
    </location>
</feature>
<evidence type="ECO:0000313" key="8">
    <source>
        <dbReference type="EMBL" id="TYH24116.1"/>
    </source>
</evidence>
<organism evidence="8 9">
    <name type="scientific">Gossypium darwinii</name>
    <name type="common">Darwin's cotton</name>
    <name type="synonym">Gossypium barbadense var. darwinii</name>
    <dbReference type="NCBI Taxonomy" id="34276"/>
    <lineage>
        <taxon>Eukaryota</taxon>
        <taxon>Viridiplantae</taxon>
        <taxon>Streptophyta</taxon>
        <taxon>Embryophyta</taxon>
        <taxon>Tracheophyta</taxon>
        <taxon>Spermatophyta</taxon>
        <taxon>Magnoliopsida</taxon>
        <taxon>eudicotyledons</taxon>
        <taxon>Gunneridae</taxon>
        <taxon>Pentapetalae</taxon>
        <taxon>rosids</taxon>
        <taxon>malvids</taxon>
        <taxon>Malvales</taxon>
        <taxon>Malvaceae</taxon>
        <taxon>Malvoideae</taxon>
        <taxon>Gossypium</taxon>
    </lineage>
</organism>
<evidence type="ECO:0000256" key="5">
    <source>
        <dbReference type="ARBA" id="ARBA00023136"/>
    </source>
</evidence>
<keyword evidence="9" id="KW-1185">Reference proteome</keyword>
<dbReference type="InterPro" id="IPR000109">
    <property type="entry name" value="POT_fam"/>
</dbReference>
<proteinExistence type="inferred from homology"/>
<sequence length="570" mass="64097">MAESDFYTKDGTVDHKGNPANIKKTGTWKACPFIIGNECCERLAYYGMSSNLVRYFKHRLNQHASVATRNNQNWSGTCYITPLIGAFLADAYLGRYWTIALFSIIYVFGMTLLAMSATVHGIKPRCYTEDNCDPTVTQSAVFFVALYLVALGTGGIKPCVSSYGADQFDDTDETEKKHKSSFFNWFYFSINIGALIASSVLVWVQDNVSWGWGFGIPAIAMAIAVVFFFSGTRLYRNQKPGGSPLTRLCQVVVASFRKCRVAIPADKSLLYETTDAESNIKGSRKVEHTEDLSFFDKAAVETESDEKKGTVNSWRLCTVTQVEELKAVIRLLPIWATGIIFAAVYSQMSNLFVLQGERMNTHVGNSTFKIPPASLSIFDTLSVIFWVPIYDRIIVPVTRKFTGHKNGLTQLQRMGIGLFISIFAMVVAAILELERLREVRRHNYYEVKEMPMTVFWQVPQYFLIGCAEVFTLIGQLEFFYEQAPDAMRSFCSALQLTTIALGNYLSSLLVTIVTAITTRNDKLGWIPDNLNYGHIHYFFLLLAVLSVLNLGAFLLIAKWYTYKKAVGTLH</sequence>
<feature type="transmembrane region" description="Helical" evidence="7">
    <location>
        <begin position="96"/>
        <end position="115"/>
    </location>
</feature>
<dbReference type="Gene3D" id="1.20.1250.20">
    <property type="entry name" value="MFS general substrate transporter like domains"/>
    <property type="match status" value="1"/>
</dbReference>
<evidence type="ECO:0000256" key="7">
    <source>
        <dbReference type="SAM" id="Phobius"/>
    </source>
</evidence>
<dbReference type="GO" id="GO:0016020">
    <property type="term" value="C:membrane"/>
    <property type="evidence" value="ECO:0007669"/>
    <property type="project" value="UniProtKB-SubCell"/>
</dbReference>
<evidence type="ECO:0000256" key="3">
    <source>
        <dbReference type="ARBA" id="ARBA00022692"/>
    </source>
</evidence>
<dbReference type="PROSITE" id="PS01022">
    <property type="entry name" value="PTR2_1"/>
    <property type="match status" value="1"/>
</dbReference>
<accession>A0A5D2H3G4</accession>
<dbReference type="SUPFAM" id="SSF103473">
    <property type="entry name" value="MFS general substrate transporter"/>
    <property type="match status" value="1"/>
</dbReference>
<evidence type="ECO:0000256" key="6">
    <source>
        <dbReference type="RuleBase" id="RU003755"/>
    </source>
</evidence>
<evidence type="ECO:0000256" key="2">
    <source>
        <dbReference type="ARBA" id="ARBA00005982"/>
    </source>
</evidence>
<keyword evidence="3 6" id="KW-0812">Transmembrane</keyword>
<dbReference type="InterPro" id="IPR036259">
    <property type="entry name" value="MFS_trans_sf"/>
</dbReference>